<proteinExistence type="predicted"/>
<dbReference type="InterPro" id="IPR045706">
    <property type="entry name" value="DUF6062"/>
</dbReference>
<organism evidence="1 2">
    <name type="scientific">Thermoanaerobacter kivui</name>
    <name type="common">Acetogenium kivui</name>
    <dbReference type="NCBI Taxonomy" id="2325"/>
    <lineage>
        <taxon>Bacteria</taxon>
        <taxon>Bacillati</taxon>
        <taxon>Bacillota</taxon>
        <taxon>Clostridia</taxon>
        <taxon>Thermoanaerobacterales</taxon>
        <taxon>Thermoanaerobacteraceae</taxon>
        <taxon>Thermoanaerobacter</taxon>
    </lineage>
</organism>
<dbReference type="KEGG" id="tki:TKV_c17670"/>
<reference evidence="2" key="1">
    <citation type="journal article" date="2015" name="Genome Announc.">
        <title>Whole-Genome Sequences of 80 Environmental and Clinical Isolates of Burkholderia pseudomallei.</title>
        <authorList>
            <person name="Johnson S.L."/>
            <person name="Baker A.L."/>
            <person name="Chain P.S."/>
            <person name="Currie B.J."/>
            <person name="Daligault H.E."/>
            <person name="Davenport K.W."/>
            <person name="Davis C.B."/>
            <person name="Inglis T.J."/>
            <person name="Kaestli M."/>
            <person name="Koren S."/>
            <person name="Mayo M."/>
            <person name="Merritt A.J."/>
            <person name="Price E.P."/>
            <person name="Sarovich D.S."/>
            <person name="Warner J."/>
            <person name="Rosovitz M.J."/>
        </authorList>
    </citation>
    <scope>NUCLEOTIDE SEQUENCE [LARGE SCALE GENOMIC DNA]</scope>
    <source>
        <strain evidence="2">DSM 2030</strain>
    </source>
</reference>
<evidence type="ECO:0000313" key="1">
    <source>
        <dbReference type="EMBL" id="AIS52918.1"/>
    </source>
</evidence>
<protein>
    <submittedName>
        <fullName evidence="1">Uncharacterized protein</fullName>
    </submittedName>
</protein>
<dbReference type="EMBL" id="CP009170">
    <property type="protein sequence ID" value="AIS52918.1"/>
    <property type="molecule type" value="Genomic_DNA"/>
</dbReference>
<dbReference type="STRING" id="2325.TKV_c17670"/>
<dbReference type="Proteomes" id="UP000029669">
    <property type="component" value="Chromosome"/>
</dbReference>
<keyword evidence="2" id="KW-1185">Reference proteome</keyword>
<evidence type="ECO:0000313" key="2">
    <source>
        <dbReference type="Proteomes" id="UP000029669"/>
    </source>
</evidence>
<gene>
    <name evidence="1" type="ORF">TKV_c17670</name>
</gene>
<accession>A0A097ASY0</accession>
<sequence length="98" mass="11861">MHILIDILQTDKDFVERHSESLSKLCFYHLNMLMELTKNITPEIEKIFEINKAAIEKNISDLEWFITKFDYRFHNEPWYDSKDSIERALKLLRGGYYD</sequence>
<dbReference type="Pfam" id="PF19538">
    <property type="entry name" value="DUF6062"/>
    <property type="match status" value="1"/>
</dbReference>
<dbReference type="AlphaFoldDB" id="A0A097ASY0"/>
<dbReference type="HOGENOM" id="CLU_2332705_0_0_9"/>
<name>A0A097ASY0_THEKI</name>